<dbReference type="Proteomes" id="UP000255517">
    <property type="component" value="Unassembled WGS sequence"/>
</dbReference>
<feature type="transmembrane region" description="Helical" evidence="1">
    <location>
        <begin position="48"/>
        <end position="70"/>
    </location>
</feature>
<gene>
    <name evidence="2" type="ORF">NCTC13149_00680</name>
</gene>
<dbReference type="InterPro" id="IPR009577">
    <property type="entry name" value="Sm_multidrug_ex"/>
</dbReference>
<dbReference type="PANTHER" id="PTHR36007">
    <property type="entry name" value="TRANSPORT PROTEIN-RELATED"/>
    <property type="match status" value="1"/>
</dbReference>
<evidence type="ECO:0000256" key="1">
    <source>
        <dbReference type="SAM" id="Phobius"/>
    </source>
</evidence>
<evidence type="ECO:0000313" key="3">
    <source>
        <dbReference type="Proteomes" id="UP000255517"/>
    </source>
</evidence>
<dbReference type="Pfam" id="PF06695">
    <property type="entry name" value="Sm_multidrug_ex"/>
    <property type="match status" value="1"/>
</dbReference>
<dbReference type="RefSeq" id="WP_009346041.1">
    <property type="nucleotide sequence ID" value="NZ_CAMUOS010000003.1"/>
</dbReference>
<feature type="transmembrane region" description="Helical" evidence="1">
    <location>
        <begin position="136"/>
        <end position="157"/>
    </location>
</feature>
<keyword evidence="1" id="KW-1133">Transmembrane helix</keyword>
<name>A0A379C436_9FIRM</name>
<dbReference type="AlphaFoldDB" id="A0A379C436"/>
<dbReference type="EMBL" id="UGSZ01000001">
    <property type="protein sequence ID" value="SUB56871.1"/>
    <property type="molecule type" value="Genomic_DNA"/>
</dbReference>
<feature type="transmembrane region" description="Helical" evidence="1">
    <location>
        <begin position="101"/>
        <end position="124"/>
    </location>
</feature>
<evidence type="ECO:0000313" key="2">
    <source>
        <dbReference type="EMBL" id="SUB56871.1"/>
    </source>
</evidence>
<feature type="transmembrane region" description="Helical" evidence="1">
    <location>
        <begin position="12"/>
        <end position="28"/>
    </location>
</feature>
<sequence>MFDSLAQIIEMYLPRELAVMVLAMLPYLELKGAIPFGISLNLKYITSFTFAFLGSIIPSPFIIFFVNKIIKKIKKKDKFSIYIKKLETRIRIKGSKIKNSGILGLFIFVMIPLPGTGVWSGSLLAGLFNLNTKKSLLVIILGNFFAGIIITLLSSSIHKLL</sequence>
<accession>A0A379C436</accession>
<keyword evidence="1" id="KW-0812">Transmembrane</keyword>
<keyword evidence="1" id="KW-0472">Membrane</keyword>
<proteinExistence type="predicted"/>
<protein>
    <submittedName>
        <fullName evidence="2">Predicted membrane protein</fullName>
    </submittedName>
</protein>
<dbReference type="OrthoDB" id="360192at2"/>
<organism evidence="2 3">
    <name type="scientific">Peptoniphilus lacrimalis</name>
    <dbReference type="NCBI Taxonomy" id="33031"/>
    <lineage>
        <taxon>Bacteria</taxon>
        <taxon>Bacillati</taxon>
        <taxon>Bacillota</taxon>
        <taxon>Tissierellia</taxon>
        <taxon>Tissierellales</taxon>
        <taxon>Peptoniphilaceae</taxon>
        <taxon>Peptoniphilus</taxon>
    </lineage>
</organism>
<reference evidence="2 3" key="1">
    <citation type="submission" date="2018-06" db="EMBL/GenBank/DDBJ databases">
        <authorList>
            <consortium name="Pathogen Informatics"/>
            <person name="Doyle S."/>
        </authorList>
    </citation>
    <scope>NUCLEOTIDE SEQUENCE [LARGE SCALE GENOMIC DNA]</scope>
    <source>
        <strain evidence="2 3">NCTC13149</strain>
    </source>
</reference>
<dbReference type="PANTHER" id="PTHR36007:SF2">
    <property type="entry name" value="TRANSPORT PROTEIN-RELATED"/>
    <property type="match status" value="1"/>
</dbReference>